<dbReference type="RefSeq" id="WP_280943922.1">
    <property type="nucleotide sequence ID" value="NZ_JARYGX010000032.1"/>
</dbReference>
<reference evidence="2" key="2">
    <citation type="submission" date="2023-04" db="EMBL/GenBank/DDBJ databases">
        <authorList>
            <person name="Sun J.-Q."/>
        </authorList>
    </citation>
    <scope>NUCLEOTIDE SEQUENCE</scope>
    <source>
        <strain evidence="2">CC-YY355</strain>
    </source>
</reference>
<proteinExistence type="predicted"/>
<dbReference type="EMBL" id="JARYGX010000032">
    <property type="protein sequence ID" value="MDH7454694.1"/>
    <property type="molecule type" value="Genomic_DNA"/>
</dbReference>
<name>A0ABT6MVP7_9GAMM</name>
<feature type="transmembrane region" description="Helical" evidence="1">
    <location>
        <begin position="43"/>
        <end position="61"/>
    </location>
</feature>
<organism evidence="2 3">
    <name type="scientific">Luteimonas composti</name>
    <dbReference type="NCBI Taxonomy" id="398257"/>
    <lineage>
        <taxon>Bacteria</taxon>
        <taxon>Pseudomonadati</taxon>
        <taxon>Pseudomonadota</taxon>
        <taxon>Gammaproteobacteria</taxon>
        <taxon>Lysobacterales</taxon>
        <taxon>Lysobacteraceae</taxon>
        <taxon>Luteimonas</taxon>
    </lineage>
</organism>
<evidence type="ECO:0000256" key="1">
    <source>
        <dbReference type="SAM" id="Phobius"/>
    </source>
</evidence>
<gene>
    <name evidence="2" type="ORF">QF205_16715</name>
</gene>
<evidence type="ECO:0000313" key="3">
    <source>
        <dbReference type="Proteomes" id="UP001160550"/>
    </source>
</evidence>
<keyword evidence="3" id="KW-1185">Reference proteome</keyword>
<dbReference type="Proteomes" id="UP001160550">
    <property type="component" value="Unassembled WGS sequence"/>
</dbReference>
<keyword evidence="1" id="KW-1133">Transmembrane helix</keyword>
<protein>
    <submittedName>
        <fullName evidence="2">DUF423 domain-containing protein</fullName>
    </submittedName>
</protein>
<comment type="caution">
    <text evidence="2">The sequence shown here is derived from an EMBL/GenBank/DDBJ whole genome shotgun (WGS) entry which is preliminary data.</text>
</comment>
<keyword evidence="1" id="KW-0472">Membrane</keyword>
<feature type="transmembrane region" description="Helical" evidence="1">
    <location>
        <begin position="100"/>
        <end position="119"/>
    </location>
</feature>
<evidence type="ECO:0000313" key="2">
    <source>
        <dbReference type="EMBL" id="MDH7454694.1"/>
    </source>
</evidence>
<feature type="transmembrane region" description="Helical" evidence="1">
    <location>
        <begin position="12"/>
        <end position="31"/>
    </location>
</feature>
<sequence>MSSDRGQGQGRWLRAAGALLAGASVALAAYASHAGNPATRGNLEIAALFGFGHGIALAALARGTLSRLASVGLAMLLSGTLLFGGALLGKALAGTTSAPAPIGGMLMIGGWLVLAAAALRD</sequence>
<accession>A0ABT6MVP7</accession>
<keyword evidence="1" id="KW-0812">Transmembrane</keyword>
<feature type="transmembrane region" description="Helical" evidence="1">
    <location>
        <begin position="68"/>
        <end position="88"/>
    </location>
</feature>
<reference evidence="2" key="1">
    <citation type="journal article" date="2007" name="Int. J. Syst. Evol. Microbiol.">
        <title>Luteimonas composti sp. nov., a moderately thermophilic bacterium isolated from food waste.</title>
        <authorList>
            <person name="Young C.C."/>
            <person name="Kampfer P."/>
            <person name="Chen W.M."/>
            <person name="Yen W.S."/>
            <person name="Arun A.B."/>
            <person name="Lai W.A."/>
            <person name="Shen F.T."/>
            <person name="Rekha P.D."/>
            <person name="Lin K.Y."/>
            <person name="Chou J.H."/>
        </authorList>
    </citation>
    <scope>NUCLEOTIDE SEQUENCE</scope>
    <source>
        <strain evidence="2">CC-YY355</strain>
    </source>
</reference>